<dbReference type="GO" id="GO:0005829">
    <property type="term" value="C:cytosol"/>
    <property type="evidence" value="ECO:0007669"/>
    <property type="project" value="TreeGrafter"/>
</dbReference>
<accession>A0AAE2C0S9</accession>
<sequence>MAVGGITDEVQIIKPRNDKRDYRRIVLQNNLQVLLISDPETDKCAASMDVRVGSFSDPEGLEGLAHFLEHMLFYASEKYPLEDSYSKYISEHGGSTNAFTSSEHTNYYFDVNPDCFEEAMDRFAQFFIKPLMSADATMREIKAVDSENQKNLLSDVWRMNQLQKHLSVKDHPYHKFSTGNWDTLEVRPKERGMDTREELLRFYNENYSANLMHLVIYTKDGLDKSEILVRSKFQDIRNTDRSCISFTGQPCDSETLQILVKAVPIKRGHKLRFVWPITPEIRHYKEGPSRCVKVETSTILSYALIVEHETFSRKDKSRRQISWATSLSAGESDSTYEFSFFKVVIDLTDAGHEHFEDIVALLFKYINLLQQSGTCKWIFDELAAICETSFHYQDKIRPIDYVVNAAFNMQFYPPEDWLVGSSLPSKFNPEKIQSALKELSPYNVRIFWESTKFEGLTDLTEPWYGTAYSVERLPGSKIEQWIETASNEDLHLPGLNVFIPTDLSLKTVSEQMILPVLLRKTPYSRLWFKPDTTFSTPKAYVKIDFNCPVSGNSPESEVLTDIFTRLLMDYLNEYAYDAQVAGLYYGVTNTNYGFQVTVVGYNHKLKILLETVVHRIANFEVKPDRFAVIKELITKEFQNLKFQQPYQQAMYYCSLILQDQTWPWTDELEVLPHLEAENLVKFYPLMLSRTFLECYAAGNIVPSEAESMIQQIEDIFFKGSNPLSQALFASQYMSNRIIKLEKGINYFYSAEGLNPSDENSALVHYIQVHQDDFRLNVILQLFALIAKQPAFHQLRSVEQLGYITVLMQRNDSGVRGVQFIIQSNVKGPGQIDLRVESFLKMFETKLYDMTSEEFKEVGCLLVCLWTCRWISARIYEMMMDFGVHKGAPGKGLLLAYSDADHVGFKDDRIGDLITWCSKKNKLHLRSTKIYGRNLDFTGEISDGTLKFDRRECEVVELKRVSKKELIDFFNDYIKVGALQKKSLSVRVYGNTHSSEQQADNSQPAESNNVQIEDIFSFRRSRPLYGSFRGGFGHLKLKDTKSADQGQK</sequence>
<keyword evidence="2" id="KW-0645">Protease</keyword>
<evidence type="ECO:0000256" key="1">
    <source>
        <dbReference type="ARBA" id="ARBA00007261"/>
    </source>
</evidence>
<reference evidence="13" key="2">
    <citation type="journal article" date="2024" name="Plant">
        <title>Genomic evolution and insights into agronomic trait innovations of Sesamum species.</title>
        <authorList>
            <person name="Miao H."/>
            <person name="Wang L."/>
            <person name="Qu L."/>
            <person name="Liu H."/>
            <person name="Sun Y."/>
            <person name="Le M."/>
            <person name="Wang Q."/>
            <person name="Wei S."/>
            <person name="Zheng Y."/>
            <person name="Lin W."/>
            <person name="Duan Y."/>
            <person name="Cao H."/>
            <person name="Xiong S."/>
            <person name="Wang X."/>
            <person name="Wei L."/>
            <person name="Li C."/>
            <person name="Ma Q."/>
            <person name="Ju M."/>
            <person name="Zhao R."/>
            <person name="Li G."/>
            <person name="Mu C."/>
            <person name="Tian Q."/>
            <person name="Mei H."/>
            <person name="Zhang T."/>
            <person name="Gao T."/>
            <person name="Zhang H."/>
        </authorList>
    </citation>
    <scope>NUCLEOTIDE SEQUENCE</scope>
    <source>
        <strain evidence="13">K16</strain>
    </source>
</reference>
<comment type="similarity">
    <text evidence="1 7">Belongs to the peptidase M16 family.</text>
</comment>
<dbReference type="Pfam" id="PF22456">
    <property type="entry name" value="PqqF-like_C_4"/>
    <property type="match status" value="1"/>
</dbReference>
<dbReference type="InterPro" id="IPR007863">
    <property type="entry name" value="Peptidase_M16_C"/>
</dbReference>
<dbReference type="PANTHER" id="PTHR43690:SF18">
    <property type="entry name" value="INSULIN-DEGRADING ENZYME-RELATED"/>
    <property type="match status" value="1"/>
</dbReference>
<comment type="caution">
    <text evidence="13">The sequence shown here is derived from an EMBL/GenBank/DDBJ whole genome shotgun (WGS) entry which is preliminary data.</text>
</comment>
<keyword evidence="6" id="KW-0482">Metalloprotease</keyword>
<dbReference type="GO" id="GO:0005739">
    <property type="term" value="C:mitochondrion"/>
    <property type="evidence" value="ECO:0007669"/>
    <property type="project" value="TreeGrafter"/>
</dbReference>
<keyword evidence="14" id="KW-1185">Reference proteome</keyword>
<evidence type="ECO:0000256" key="2">
    <source>
        <dbReference type="ARBA" id="ARBA00022670"/>
    </source>
</evidence>
<feature type="domain" description="Peptidase M16 C-terminal" evidence="10">
    <location>
        <begin position="195"/>
        <end position="383"/>
    </location>
</feature>
<dbReference type="Pfam" id="PF05193">
    <property type="entry name" value="Peptidase_M16_C"/>
    <property type="match status" value="1"/>
</dbReference>
<gene>
    <name evidence="13" type="ORF">Sango_0855500</name>
</gene>
<name>A0AAE2C0S9_9LAMI</name>
<evidence type="ECO:0000256" key="6">
    <source>
        <dbReference type="ARBA" id="ARBA00023049"/>
    </source>
</evidence>
<dbReference type="InterPro" id="IPR001431">
    <property type="entry name" value="Pept_M16_Zn_BS"/>
</dbReference>
<evidence type="ECO:0000259" key="11">
    <source>
        <dbReference type="Pfam" id="PF16187"/>
    </source>
</evidence>
<evidence type="ECO:0000259" key="9">
    <source>
        <dbReference type="Pfam" id="PF00675"/>
    </source>
</evidence>
<keyword evidence="3" id="KW-0479">Metal-binding</keyword>
<dbReference type="Gene3D" id="3.30.830.10">
    <property type="entry name" value="Metalloenzyme, LuxS/M16 peptidase-like"/>
    <property type="match status" value="4"/>
</dbReference>
<dbReference type="InterPro" id="IPR050626">
    <property type="entry name" value="Peptidase_M16"/>
</dbReference>
<reference evidence="13" key="1">
    <citation type="submission" date="2020-06" db="EMBL/GenBank/DDBJ databases">
        <authorList>
            <person name="Li T."/>
            <person name="Hu X."/>
            <person name="Zhang T."/>
            <person name="Song X."/>
            <person name="Zhang H."/>
            <person name="Dai N."/>
            <person name="Sheng W."/>
            <person name="Hou X."/>
            <person name="Wei L."/>
        </authorList>
    </citation>
    <scope>NUCLEOTIDE SEQUENCE</scope>
    <source>
        <strain evidence="13">K16</strain>
        <tissue evidence="13">Leaf</tissue>
    </source>
</reference>
<dbReference type="InterPro" id="IPR032632">
    <property type="entry name" value="Peptidase_M16_M"/>
</dbReference>
<evidence type="ECO:0000313" key="14">
    <source>
        <dbReference type="Proteomes" id="UP001289374"/>
    </source>
</evidence>
<dbReference type="PROSITE" id="PS00143">
    <property type="entry name" value="INSULINASE"/>
    <property type="match status" value="1"/>
</dbReference>
<dbReference type="FunFam" id="3.30.830.10:FF:000003">
    <property type="entry name" value="Insulin-degrading enzyme"/>
    <property type="match status" value="1"/>
</dbReference>
<dbReference type="AlphaFoldDB" id="A0AAE2C0S9"/>
<evidence type="ECO:0000259" key="10">
    <source>
        <dbReference type="Pfam" id="PF05193"/>
    </source>
</evidence>
<dbReference type="InterPro" id="IPR011249">
    <property type="entry name" value="Metalloenz_LuxS/M16"/>
</dbReference>
<proteinExistence type="inferred from homology"/>
<organism evidence="13 14">
    <name type="scientific">Sesamum angolense</name>
    <dbReference type="NCBI Taxonomy" id="2727404"/>
    <lineage>
        <taxon>Eukaryota</taxon>
        <taxon>Viridiplantae</taxon>
        <taxon>Streptophyta</taxon>
        <taxon>Embryophyta</taxon>
        <taxon>Tracheophyta</taxon>
        <taxon>Spermatophyta</taxon>
        <taxon>Magnoliopsida</taxon>
        <taxon>eudicotyledons</taxon>
        <taxon>Gunneridae</taxon>
        <taxon>Pentapetalae</taxon>
        <taxon>asterids</taxon>
        <taxon>lamiids</taxon>
        <taxon>Lamiales</taxon>
        <taxon>Pedaliaceae</taxon>
        <taxon>Sesamum</taxon>
    </lineage>
</organism>
<dbReference type="PANTHER" id="PTHR43690">
    <property type="entry name" value="NARDILYSIN"/>
    <property type="match status" value="1"/>
</dbReference>
<evidence type="ECO:0000256" key="4">
    <source>
        <dbReference type="ARBA" id="ARBA00022801"/>
    </source>
</evidence>
<feature type="domain" description="Peptidase M16 N-terminal" evidence="9">
    <location>
        <begin position="33"/>
        <end position="166"/>
    </location>
</feature>
<dbReference type="InterPro" id="IPR054734">
    <property type="entry name" value="PqqF-like_C_4"/>
</dbReference>
<dbReference type="Pfam" id="PF00675">
    <property type="entry name" value="Peptidase_M16"/>
    <property type="match status" value="1"/>
</dbReference>
<dbReference type="EMBL" id="JACGWL010000004">
    <property type="protein sequence ID" value="KAK4404869.1"/>
    <property type="molecule type" value="Genomic_DNA"/>
</dbReference>
<keyword evidence="5" id="KW-0862">Zinc</keyword>
<keyword evidence="4" id="KW-0378">Hydrolase</keyword>
<feature type="compositionally biased region" description="Basic and acidic residues" evidence="8">
    <location>
        <begin position="1035"/>
        <end position="1047"/>
    </location>
</feature>
<dbReference type="InterPro" id="IPR011765">
    <property type="entry name" value="Pept_M16_N"/>
</dbReference>
<evidence type="ECO:0000256" key="7">
    <source>
        <dbReference type="RuleBase" id="RU004447"/>
    </source>
</evidence>
<evidence type="ECO:0000256" key="8">
    <source>
        <dbReference type="SAM" id="MobiDB-lite"/>
    </source>
</evidence>
<dbReference type="GO" id="GO:0004222">
    <property type="term" value="F:metalloendopeptidase activity"/>
    <property type="evidence" value="ECO:0007669"/>
    <property type="project" value="InterPro"/>
</dbReference>
<protein>
    <submittedName>
        <fullName evidence="13">Insulin-degrading enzyme-like 1, peroxisomal</fullName>
    </submittedName>
</protein>
<dbReference type="GO" id="GO:0046872">
    <property type="term" value="F:metal ion binding"/>
    <property type="evidence" value="ECO:0007669"/>
    <property type="project" value="UniProtKB-KW"/>
</dbReference>
<feature type="region of interest" description="Disordered" evidence="8">
    <location>
        <begin position="1027"/>
        <end position="1047"/>
    </location>
</feature>
<dbReference type="SUPFAM" id="SSF63411">
    <property type="entry name" value="LuxS/MPP-like metallohydrolase"/>
    <property type="match status" value="5"/>
</dbReference>
<feature type="domain" description="Peptidase M16 middle/third" evidence="11">
    <location>
        <begin position="390"/>
        <end position="669"/>
    </location>
</feature>
<evidence type="ECO:0000256" key="5">
    <source>
        <dbReference type="ARBA" id="ARBA00022833"/>
    </source>
</evidence>
<evidence type="ECO:0000313" key="13">
    <source>
        <dbReference type="EMBL" id="KAK4404869.1"/>
    </source>
</evidence>
<dbReference type="GO" id="GO:0043171">
    <property type="term" value="P:peptide catabolic process"/>
    <property type="evidence" value="ECO:0007669"/>
    <property type="project" value="TreeGrafter"/>
</dbReference>
<dbReference type="FunFam" id="3.30.830.10:FF:000005">
    <property type="entry name" value="nardilysin isoform X1"/>
    <property type="match status" value="1"/>
</dbReference>
<evidence type="ECO:0000256" key="3">
    <source>
        <dbReference type="ARBA" id="ARBA00022723"/>
    </source>
</evidence>
<dbReference type="GO" id="GO:0051603">
    <property type="term" value="P:proteolysis involved in protein catabolic process"/>
    <property type="evidence" value="ECO:0007669"/>
    <property type="project" value="TreeGrafter"/>
</dbReference>
<dbReference type="Proteomes" id="UP001289374">
    <property type="component" value="Unassembled WGS sequence"/>
</dbReference>
<evidence type="ECO:0000259" key="12">
    <source>
        <dbReference type="Pfam" id="PF22456"/>
    </source>
</evidence>
<dbReference type="Pfam" id="PF16187">
    <property type="entry name" value="Peptidase_M16_M"/>
    <property type="match status" value="1"/>
</dbReference>
<feature type="domain" description="Coenzyme PQQ synthesis protein F-like C-terminal lobe" evidence="12">
    <location>
        <begin position="781"/>
        <end position="857"/>
    </location>
</feature>
<dbReference type="FunFam" id="3.30.830.10:FF:000004">
    <property type="entry name" value="Putative insulin-degrading enzyme"/>
    <property type="match status" value="1"/>
</dbReference>